<evidence type="ECO:0000313" key="9">
    <source>
        <dbReference type="EMBL" id="QSX36570.1"/>
    </source>
</evidence>
<dbReference type="PANTHER" id="PTHR30269">
    <property type="entry name" value="TRANSMEMBRANE PROTEIN YFCA"/>
    <property type="match status" value="1"/>
</dbReference>
<comment type="subcellular location">
    <subcellularLocation>
        <location evidence="1 8">Cell membrane</location>
        <topology evidence="1 8">Multi-pass membrane protein</topology>
    </subcellularLocation>
</comment>
<feature type="transmembrane region" description="Helical" evidence="8">
    <location>
        <begin position="79"/>
        <end position="99"/>
    </location>
</feature>
<feature type="transmembrane region" description="Helical" evidence="8">
    <location>
        <begin position="189"/>
        <end position="210"/>
    </location>
</feature>
<sequence length="258" mass="27032">MPDLPLTTLLALSLVSLVAGFIDAISGGGGLISLPALMLAGLSPAQALATNKLQALFGKLSSVRYFLKQGLIAPGSLKLPLLLCFGFSALGALAIQLLSSEVLQLWLPWMIVAVALYVLLSPRLGDLDTRQRIPPLLFGLTVVPLLSFYDGFFGPASGSFFAIGFLALLGHNTAKATAHAKLFLLVSNAAALGAFILGGQVAWSVGIAMACGQWIGARYGSQLVHLKGNKLVKPMLLVVSTLLVLKLALLDSGVMPWL</sequence>
<keyword evidence="3" id="KW-0813">Transport</keyword>
<keyword evidence="10" id="KW-1185">Reference proteome</keyword>
<dbReference type="InterPro" id="IPR002781">
    <property type="entry name" value="TM_pro_TauE-like"/>
</dbReference>
<reference evidence="9 10" key="1">
    <citation type="submission" date="2021-03" db="EMBL/GenBank/DDBJ databases">
        <title>Novel species identification of genus Shewanella.</title>
        <authorList>
            <person name="Liu G."/>
            <person name="Zhang Q."/>
        </authorList>
    </citation>
    <scope>NUCLEOTIDE SEQUENCE [LARGE SCALE GENOMIC DNA]</scope>
    <source>
        <strain evidence="9 10">FJAT-52962</strain>
    </source>
</reference>
<evidence type="ECO:0000256" key="4">
    <source>
        <dbReference type="ARBA" id="ARBA00022475"/>
    </source>
</evidence>
<evidence type="ECO:0000256" key="2">
    <source>
        <dbReference type="ARBA" id="ARBA00009142"/>
    </source>
</evidence>
<protein>
    <recommendedName>
        <fullName evidence="8">Probable membrane transporter protein</fullName>
    </recommendedName>
</protein>
<organism evidence="9 10">
    <name type="scientific">Shewanella sedimentimangrovi</name>
    <dbReference type="NCBI Taxonomy" id="2814293"/>
    <lineage>
        <taxon>Bacteria</taxon>
        <taxon>Pseudomonadati</taxon>
        <taxon>Pseudomonadota</taxon>
        <taxon>Gammaproteobacteria</taxon>
        <taxon>Alteromonadales</taxon>
        <taxon>Shewanellaceae</taxon>
        <taxon>Shewanella</taxon>
    </lineage>
</organism>
<keyword evidence="6 8" id="KW-1133">Transmembrane helix</keyword>
<evidence type="ECO:0000256" key="1">
    <source>
        <dbReference type="ARBA" id="ARBA00004651"/>
    </source>
</evidence>
<keyword evidence="7 8" id="KW-0472">Membrane</keyword>
<dbReference type="RefSeq" id="WP_207379927.1">
    <property type="nucleotide sequence ID" value="NZ_CP071502.1"/>
</dbReference>
<evidence type="ECO:0000256" key="7">
    <source>
        <dbReference type="ARBA" id="ARBA00023136"/>
    </source>
</evidence>
<name>A0ABX7R0F7_9GAMM</name>
<feature type="transmembrane region" description="Helical" evidence="8">
    <location>
        <begin position="105"/>
        <end position="124"/>
    </location>
</feature>
<dbReference type="PANTHER" id="PTHR30269:SF0">
    <property type="entry name" value="MEMBRANE TRANSPORTER PROTEIN YFCA-RELATED"/>
    <property type="match status" value="1"/>
</dbReference>
<evidence type="ECO:0000256" key="3">
    <source>
        <dbReference type="ARBA" id="ARBA00022448"/>
    </source>
</evidence>
<keyword evidence="5 8" id="KW-0812">Transmembrane</keyword>
<evidence type="ECO:0000313" key="10">
    <source>
        <dbReference type="Proteomes" id="UP000663207"/>
    </source>
</evidence>
<feature type="transmembrane region" description="Helical" evidence="8">
    <location>
        <begin position="30"/>
        <end position="49"/>
    </location>
</feature>
<dbReference type="Pfam" id="PF01925">
    <property type="entry name" value="TauE"/>
    <property type="match status" value="1"/>
</dbReference>
<dbReference type="EMBL" id="CP071502">
    <property type="protein sequence ID" value="QSX36570.1"/>
    <property type="molecule type" value="Genomic_DNA"/>
</dbReference>
<dbReference type="Proteomes" id="UP000663207">
    <property type="component" value="Chromosome"/>
</dbReference>
<feature type="transmembrane region" description="Helical" evidence="8">
    <location>
        <begin position="136"/>
        <end position="169"/>
    </location>
</feature>
<gene>
    <name evidence="9" type="ORF">JYB85_14965</name>
</gene>
<evidence type="ECO:0000256" key="6">
    <source>
        <dbReference type="ARBA" id="ARBA00022989"/>
    </source>
</evidence>
<keyword evidence="4 8" id="KW-1003">Cell membrane</keyword>
<comment type="similarity">
    <text evidence="2 8">Belongs to the 4-toluene sulfonate uptake permease (TSUP) (TC 2.A.102) family.</text>
</comment>
<evidence type="ECO:0000256" key="5">
    <source>
        <dbReference type="ARBA" id="ARBA00022692"/>
    </source>
</evidence>
<proteinExistence type="inferred from homology"/>
<feature type="transmembrane region" description="Helical" evidence="8">
    <location>
        <begin position="231"/>
        <end position="250"/>
    </location>
</feature>
<accession>A0ABX7R0F7</accession>
<evidence type="ECO:0000256" key="8">
    <source>
        <dbReference type="RuleBase" id="RU363041"/>
    </source>
</evidence>
<dbReference type="InterPro" id="IPR052017">
    <property type="entry name" value="TSUP"/>
</dbReference>